<dbReference type="EMBL" id="JAVIDA010000068">
    <property type="protein sequence ID" value="MDQ9073811.1"/>
    <property type="molecule type" value="Genomic_DNA"/>
</dbReference>
<comment type="caution">
    <text evidence="1">The sequence shown here is derived from an EMBL/GenBank/DDBJ whole genome shotgun (WGS) entry which is preliminary data.</text>
</comment>
<evidence type="ECO:0000313" key="2">
    <source>
        <dbReference type="Proteomes" id="UP001243195"/>
    </source>
</evidence>
<accession>A0AAW8JLY1</accession>
<sequence length="152" mass="18109">MQKELNLLKNKFSCLFMINLRLGTQKFLLLLKKQLNDYIDDYQKNIKDHIKNNPVLDILKWFLETIAREIQILSLKDQKDVHAVLYHGFFLSLPQPVSIQISEWMAGDTLFQRRIPLNQSRYKEYFNCGKNLNITCTQYLSITTHPKKLWCM</sequence>
<proteinExistence type="predicted"/>
<dbReference type="AlphaFoldDB" id="A0AAW8JLY1"/>
<dbReference type="RefSeq" id="WP_308957550.1">
    <property type="nucleotide sequence ID" value="NZ_JAVICY010000069.1"/>
</dbReference>
<protein>
    <submittedName>
        <fullName evidence="1">Uncharacterized protein</fullName>
    </submittedName>
</protein>
<name>A0AAW8JLY1_9GAMM</name>
<reference evidence="1" key="1">
    <citation type="submission" date="2023-08" db="EMBL/GenBank/DDBJ databases">
        <title>Emergence of clinically-relevant ST2 carbapenem-resistant Acinetobacter baumannii strains in hospital sewages in Zhejiang, East of China.</title>
        <authorList>
            <person name="Kaichao C."/>
            <person name="Zhang R."/>
        </authorList>
    </citation>
    <scope>NUCLEOTIDE SEQUENCE</scope>
    <source>
        <strain evidence="1">M-SY-60</strain>
    </source>
</reference>
<evidence type="ECO:0000313" key="1">
    <source>
        <dbReference type="EMBL" id="MDQ9073811.1"/>
    </source>
</evidence>
<gene>
    <name evidence="1" type="ORF">RFH51_20505</name>
</gene>
<organism evidence="1 2">
    <name type="scientific">Acinetobacter gerneri</name>
    <dbReference type="NCBI Taxonomy" id="202952"/>
    <lineage>
        <taxon>Bacteria</taxon>
        <taxon>Pseudomonadati</taxon>
        <taxon>Pseudomonadota</taxon>
        <taxon>Gammaproteobacteria</taxon>
        <taxon>Moraxellales</taxon>
        <taxon>Moraxellaceae</taxon>
        <taxon>Acinetobacter</taxon>
    </lineage>
</organism>
<dbReference type="Proteomes" id="UP001243195">
    <property type="component" value="Unassembled WGS sequence"/>
</dbReference>